<feature type="signal peptide" evidence="1">
    <location>
        <begin position="1"/>
        <end position="20"/>
    </location>
</feature>
<reference evidence="3 4" key="1">
    <citation type="journal article" date="2007" name="J. Bacteriol.">
        <title>Whole-genome analysis of the methyl tert-butyl ether-degrading beta-proteobacterium Methylibium petroleiphilum PM1.</title>
        <authorList>
            <person name="Kane S.R."/>
            <person name="Chakicherla A.Y."/>
            <person name="Chain P.S.G."/>
            <person name="Schmidt R."/>
            <person name="Shin M.W."/>
            <person name="Legler T.C."/>
            <person name="Scow K.M."/>
            <person name="Larimer F.W."/>
            <person name="Lucas S.M."/>
            <person name="Richardson P.M."/>
            <person name="Hristova K.R."/>
        </authorList>
    </citation>
    <scope>NUCLEOTIDE SEQUENCE [LARGE SCALE GENOMIC DNA]</scope>
    <source>
        <strain evidence="4">ATCC BAA-1232 / LMG 22953 / PM1</strain>
    </source>
</reference>
<feature type="chain" id="PRO_5002646335" description="Alpha/beta hydrolase domain-containing protein" evidence="1">
    <location>
        <begin position="21"/>
        <end position="679"/>
    </location>
</feature>
<dbReference type="InterPro" id="IPR045394">
    <property type="entry name" value="Abhydrolase_dom"/>
</dbReference>
<evidence type="ECO:0000259" key="2">
    <source>
        <dbReference type="Pfam" id="PF20091"/>
    </source>
</evidence>
<protein>
    <recommendedName>
        <fullName evidence="2">Alpha/beta hydrolase domain-containing protein</fullName>
    </recommendedName>
</protein>
<dbReference type="Proteomes" id="UP000000366">
    <property type="component" value="Chromosome"/>
</dbReference>
<organism evidence="3 4">
    <name type="scientific">Methylibium petroleiphilum (strain ATCC BAA-1232 / LMG 22953 / PM1)</name>
    <dbReference type="NCBI Taxonomy" id="420662"/>
    <lineage>
        <taxon>Bacteria</taxon>
        <taxon>Pseudomonadati</taxon>
        <taxon>Pseudomonadota</taxon>
        <taxon>Betaproteobacteria</taxon>
        <taxon>Burkholderiales</taxon>
        <taxon>Sphaerotilaceae</taxon>
        <taxon>Methylibium</taxon>
    </lineage>
</organism>
<dbReference type="RefSeq" id="WP_011828358.1">
    <property type="nucleotide sequence ID" value="NC_008825.1"/>
</dbReference>
<evidence type="ECO:0000313" key="4">
    <source>
        <dbReference type="Proteomes" id="UP000000366"/>
    </source>
</evidence>
<evidence type="ECO:0000256" key="1">
    <source>
        <dbReference type="SAM" id="SignalP"/>
    </source>
</evidence>
<keyword evidence="4" id="KW-1185">Reference proteome</keyword>
<accession>A2SDT1</accession>
<proteinExistence type="predicted"/>
<dbReference type="KEGG" id="mpt:Mpe_A0758"/>
<gene>
    <name evidence="3" type="ordered locus">Mpe_A0758</name>
</gene>
<keyword evidence="1" id="KW-0732">Signal</keyword>
<name>A2SDT1_METPP</name>
<dbReference type="Pfam" id="PF20091">
    <property type="entry name" value="Abhydrolase_10"/>
    <property type="match status" value="1"/>
</dbReference>
<sequence>MLRWFFLALIAGFMSTPAPAEVVAIEVTDQRPWIPGRAFGAGEYELLTGRVRYEIDPAAASSRDVADIHLAPRNARGKVEFHGPFLLLRPRDAARANGTTVFEFANRGRDQSNGLLFQADSFALSRNETREVSRSTLFDMGYTLAWAGWQGDLQADEFGLTVPSVPVTGSVRAAAFLGWGPGRRDGGDFDQEAPCVLEGAESSAVLRTHRSLEDPGEVMPRAAWRFARRAADGRVVDDRCAFVLATPVDRPTLVTIVFTAGPAKVMGLGQAALRDFASHLKHGDTVSALNRHPAYARRVIGYGYSQGGRLIRDFLYRGFNADARGRRVLDGVLDTASGAGRGSFNHRYALPGEAGNSVRSHLRAVDLYPFADLPTPDIAGPGPAEGLLDRARRDGVQPRLFHVLNSTEYWARAGSLLHTTVDGRQPVPEAEGTRTYAFAGTAHAPQASTLFLESSDRAALPYNDNDDLALALPALLVGLDRWISAGAEPPPSTHPRWGSTLVPPDKLRFPAIPGVVVPTAPPPRYQLDLGRDYRSQGVITEPPQVGPPYVLLVPQVDADGNELGAWCGLAQSVPLGTYTAWNPRDAALLPFGFISGLRGAFIPFPATAAAGARAKDPRRSIAERYVGVDGYMAMVEHAIEAQVAAGFLLPQDREQARTTMRTYWDRVARLRFHWPPRVP</sequence>
<dbReference type="HOGENOM" id="CLU_025858_0_0_4"/>
<dbReference type="EMBL" id="CP000555">
    <property type="protein sequence ID" value="ABM93720.1"/>
    <property type="molecule type" value="Genomic_DNA"/>
</dbReference>
<dbReference type="eggNOG" id="ENOG502Z9PN">
    <property type="taxonomic scope" value="Bacteria"/>
</dbReference>
<evidence type="ECO:0000313" key="3">
    <source>
        <dbReference type="EMBL" id="ABM93720.1"/>
    </source>
</evidence>
<feature type="domain" description="Alpha/beta hydrolase" evidence="2">
    <location>
        <begin position="266"/>
        <end position="656"/>
    </location>
</feature>
<dbReference type="AlphaFoldDB" id="A2SDT1"/>